<dbReference type="GO" id="GO:0019441">
    <property type="term" value="P:L-tryptophan catabolic process to kynurenine"/>
    <property type="evidence" value="ECO:0007669"/>
    <property type="project" value="InterPro"/>
</dbReference>
<name>A0A401XJR8_9FLAO</name>
<sequence>MNITVELDGRRLDLANMLEISLPIDFSMSKERAWYIGPPRREPVRLGDWVGSTREGGSVNFYNLTINPHAHGTHIETAGHIDHTYTVSPSVGLLFFKAFLYTASAGESGALSFSELWPSIPSDVQAIVIRTLPNTHDKAHKSYSNTHPPYIMAADAERLARKGIFILLIDLPSVDPERDNGALAAHRSFWEHQLPHSPKPALIGEFLYIPHTVPDGPYALHIQHPAMNTDAVPARIFLIPYL</sequence>
<evidence type="ECO:0000313" key="1">
    <source>
        <dbReference type="EMBL" id="GCD77252.1"/>
    </source>
</evidence>
<gene>
    <name evidence="1" type="ORF">JCM31826_07340</name>
</gene>
<dbReference type="RefSeq" id="WP_124397313.1">
    <property type="nucleotide sequence ID" value="NZ_BHZE01000005.1"/>
</dbReference>
<dbReference type="SUPFAM" id="SSF102198">
    <property type="entry name" value="Putative cyclase"/>
    <property type="match status" value="1"/>
</dbReference>
<dbReference type="GO" id="GO:0004061">
    <property type="term" value="F:arylformamidase activity"/>
    <property type="evidence" value="ECO:0007669"/>
    <property type="project" value="InterPro"/>
</dbReference>
<proteinExistence type="predicted"/>
<comment type="caution">
    <text evidence="1">The sequence shown here is derived from an EMBL/GenBank/DDBJ whole genome shotgun (WGS) entry which is preliminary data.</text>
</comment>
<dbReference type="EMBL" id="BHZE01000005">
    <property type="protein sequence ID" value="GCD77252.1"/>
    <property type="molecule type" value="Genomic_DNA"/>
</dbReference>
<dbReference type="Pfam" id="PF04199">
    <property type="entry name" value="Cyclase"/>
    <property type="match status" value="1"/>
</dbReference>
<evidence type="ECO:0000313" key="2">
    <source>
        <dbReference type="Proteomes" id="UP000286715"/>
    </source>
</evidence>
<dbReference type="OrthoDB" id="9814192at2"/>
<dbReference type="Proteomes" id="UP000286715">
    <property type="component" value="Unassembled WGS sequence"/>
</dbReference>
<dbReference type="AlphaFoldDB" id="A0A401XJR8"/>
<dbReference type="InterPro" id="IPR037175">
    <property type="entry name" value="KFase_sf"/>
</dbReference>
<dbReference type="InterPro" id="IPR007325">
    <property type="entry name" value="KFase/CYL"/>
</dbReference>
<accession>A0A401XJR8</accession>
<protein>
    <submittedName>
        <fullName evidence="1">Arylformamidase</fullName>
    </submittedName>
</protein>
<organism evidence="1 2">
    <name type="scientific">Thermaurantimonas aggregans</name>
    <dbReference type="NCBI Taxonomy" id="2173829"/>
    <lineage>
        <taxon>Bacteria</taxon>
        <taxon>Pseudomonadati</taxon>
        <taxon>Bacteroidota</taxon>
        <taxon>Flavobacteriia</taxon>
        <taxon>Flavobacteriales</taxon>
        <taxon>Schleiferiaceae</taxon>
        <taxon>Thermaurantimonas</taxon>
    </lineage>
</organism>
<dbReference type="Gene3D" id="3.50.30.50">
    <property type="entry name" value="Putative cyclase"/>
    <property type="match status" value="1"/>
</dbReference>
<reference evidence="1 2" key="1">
    <citation type="submission" date="2018-11" db="EMBL/GenBank/DDBJ databases">
        <title>Schleiferia aggregans sp. nov., a moderately thermophilic heterotrophic bacterium isolated from microbial mats at a terrestrial hot spring.</title>
        <authorList>
            <person name="Iino T."/>
            <person name="Ohkuma M."/>
            <person name="Haruta S."/>
        </authorList>
    </citation>
    <scope>NUCLEOTIDE SEQUENCE [LARGE SCALE GENOMIC DNA]</scope>
    <source>
        <strain evidence="1 2">LA</strain>
    </source>
</reference>
<keyword evidence="2" id="KW-1185">Reference proteome</keyword>